<feature type="transmembrane region" description="Helical" evidence="2">
    <location>
        <begin position="51"/>
        <end position="70"/>
    </location>
</feature>
<keyword evidence="4" id="KW-1185">Reference proteome</keyword>
<comment type="caution">
    <text evidence="3">The sequence shown here is derived from an EMBL/GenBank/DDBJ whole genome shotgun (WGS) entry which is preliminary data.</text>
</comment>
<dbReference type="AlphaFoldDB" id="A0ABD5VNT3"/>
<feature type="region of interest" description="Disordered" evidence="1">
    <location>
        <begin position="213"/>
        <end position="269"/>
    </location>
</feature>
<dbReference type="Pfam" id="PF23933">
    <property type="entry name" value="DUF7269"/>
    <property type="match status" value="1"/>
</dbReference>
<keyword evidence="2" id="KW-0812">Transmembrane</keyword>
<feature type="compositionally biased region" description="Basic and acidic residues" evidence="1">
    <location>
        <begin position="219"/>
        <end position="260"/>
    </location>
</feature>
<accession>A0ABD5VNT3</accession>
<dbReference type="EMBL" id="JBHSXN010000003">
    <property type="protein sequence ID" value="MFC6954511.1"/>
    <property type="molecule type" value="Genomic_DNA"/>
</dbReference>
<evidence type="ECO:0008006" key="5">
    <source>
        <dbReference type="Google" id="ProtNLM"/>
    </source>
</evidence>
<dbReference type="InterPro" id="IPR055693">
    <property type="entry name" value="DUF7269"/>
</dbReference>
<keyword evidence="2" id="KW-0472">Membrane</keyword>
<evidence type="ECO:0000256" key="1">
    <source>
        <dbReference type="SAM" id="MobiDB-lite"/>
    </source>
</evidence>
<dbReference type="RefSeq" id="WP_336351458.1">
    <property type="nucleotide sequence ID" value="NZ_JAZAQL010000003.1"/>
</dbReference>
<evidence type="ECO:0000313" key="4">
    <source>
        <dbReference type="Proteomes" id="UP001596395"/>
    </source>
</evidence>
<evidence type="ECO:0000313" key="3">
    <source>
        <dbReference type="EMBL" id="MFC6954511.1"/>
    </source>
</evidence>
<evidence type="ECO:0000256" key="2">
    <source>
        <dbReference type="SAM" id="Phobius"/>
    </source>
</evidence>
<dbReference type="Proteomes" id="UP001596395">
    <property type="component" value="Unassembled WGS sequence"/>
</dbReference>
<name>A0ABD5VNT3_9EURY</name>
<protein>
    <recommendedName>
        <fullName evidence="5">DUF4129 domain-containing protein</fullName>
    </recommendedName>
</protein>
<sequence length="269" mass="28786">MSLRSPSVREVVGAVGAVAFAVALVAAFAPDLLPASVTAAANEVESAVEPWVVVLVLSLVVFAYAVYRFWRSDDGTVERLVRDDDDATADLDAVTVDFDPERPGRAFDYAVARTVAQLEADPNADAWEADRVREDLETAAVAVRAARGVAPNAARAEVESGTWTDDRVAASFLGGPEAPGVSLWRRVYAWLYPARAFRRRVERVVDVIERQAEGSAVDEADRTDEGSDRGESRAASDGDNEGGRDGSNERDGDRGRDGARSTDGSEVAS</sequence>
<keyword evidence="2" id="KW-1133">Transmembrane helix</keyword>
<organism evidence="3 4">
    <name type="scientific">Halorubellus litoreus</name>
    <dbReference type="NCBI Taxonomy" id="755308"/>
    <lineage>
        <taxon>Archaea</taxon>
        <taxon>Methanobacteriati</taxon>
        <taxon>Methanobacteriota</taxon>
        <taxon>Stenosarchaea group</taxon>
        <taxon>Halobacteria</taxon>
        <taxon>Halobacteriales</taxon>
        <taxon>Halorubellaceae</taxon>
        <taxon>Halorubellus</taxon>
    </lineage>
</organism>
<gene>
    <name evidence="3" type="ORF">ACFQGB_16725</name>
</gene>
<proteinExistence type="predicted"/>
<reference evidence="3 4" key="1">
    <citation type="journal article" date="2019" name="Int. J. Syst. Evol. Microbiol.">
        <title>The Global Catalogue of Microorganisms (GCM) 10K type strain sequencing project: providing services to taxonomists for standard genome sequencing and annotation.</title>
        <authorList>
            <consortium name="The Broad Institute Genomics Platform"/>
            <consortium name="The Broad Institute Genome Sequencing Center for Infectious Disease"/>
            <person name="Wu L."/>
            <person name="Ma J."/>
        </authorList>
    </citation>
    <scope>NUCLEOTIDE SEQUENCE [LARGE SCALE GENOMIC DNA]</scope>
    <source>
        <strain evidence="3 4">GX26</strain>
    </source>
</reference>